<gene>
    <name evidence="2" type="ORF">BQ2448_4184</name>
</gene>
<organism evidence="2 3">
    <name type="scientific">Microbotryum intermedium</name>
    <dbReference type="NCBI Taxonomy" id="269621"/>
    <lineage>
        <taxon>Eukaryota</taxon>
        <taxon>Fungi</taxon>
        <taxon>Dikarya</taxon>
        <taxon>Basidiomycota</taxon>
        <taxon>Pucciniomycotina</taxon>
        <taxon>Microbotryomycetes</taxon>
        <taxon>Microbotryales</taxon>
        <taxon>Microbotryaceae</taxon>
        <taxon>Microbotryum</taxon>
    </lineage>
</organism>
<reference evidence="3" key="1">
    <citation type="submission" date="2016-09" db="EMBL/GenBank/DDBJ databases">
        <authorList>
            <person name="Jeantristanb JTB J.-T."/>
            <person name="Ricardo R."/>
        </authorList>
    </citation>
    <scope>NUCLEOTIDE SEQUENCE [LARGE SCALE GENOMIC DNA]</scope>
</reference>
<evidence type="ECO:0000313" key="3">
    <source>
        <dbReference type="Proteomes" id="UP000198372"/>
    </source>
</evidence>
<keyword evidence="3" id="KW-1185">Reference proteome</keyword>
<dbReference type="Gene3D" id="3.30.9.10">
    <property type="entry name" value="D-Amino Acid Oxidase, subunit A, domain 2"/>
    <property type="match status" value="1"/>
</dbReference>
<dbReference type="GO" id="GO:0005770">
    <property type="term" value="C:late endosome"/>
    <property type="evidence" value="ECO:0007669"/>
    <property type="project" value="TreeGrafter"/>
</dbReference>
<dbReference type="STRING" id="269621.A0A238FHD3"/>
<feature type="domain" description="FAD dependent oxidoreductase" evidence="1">
    <location>
        <begin position="27"/>
        <end position="439"/>
    </location>
</feature>
<dbReference type="PANTHER" id="PTHR13847">
    <property type="entry name" value="SARCOSINE DEHYDROGENASE-RELATED"/>
    <property type="match status" value="1"/>
</dbReference>
<accession>A0A238FHD3</accession>
<dbReference type="SUPFAM" id="SSF51905">
    <property type="entry name" value="FAD/NAD(P)-binding domain"/>
    <property type="match status" value="1"/>
</dbReference>
<name>A0A238FHD3_9BASI</name>
<dbReference type="InterPro" id="IPR036188">
    <property type="entry name" value="FAD/NAD-bd_sf"/>
</dbReference>
<proteinExistence type="predicted"/>
<dbReference type="PANTHER" id="PTHR13847:SF185">
    <property type="entry name" value="FAD DEPENDENT OXIDOREDUCTASE SUPERFAMILY (AFU_ORTHOLOGUE AFUA_3G02360)"/>
    <property type="match status" value="1"/>
</dbReference>
<dbReference type="InterPro" id="IPR006076">
    <property type="entry name" value="FAD-dep_OxRdtase"/>
</dbReference>
<dbReference type="EMBL" id="FMSP01000009">
    <property type="protein sequence ID" value="SCV72647.1"/>
    <property type="molecule type" value="Genomic_DNA"/>
</dbReference>
<dbReference type="Proteomes" id="UP000198372">
    <property type="component" value="Unassembled WGS sequence"/>
</dbReference>
<sequence length="461" mass="48626">MSSLVKATPTSTGTSTSSPAAAPRFELVVIGSGIIGLCTCYYLLDSDDLPQNTRVTLVENSRSRTIAHGASSNAGGLVAGGNPDSAWFGPTTTSLAELSYRCHQELARSGIGEWGYRETAATGLTVGRGPQTRSAYRNLPRGTQETVKHEWLEGEREDLGGQGGVAQIFPSPVLAHSDPRQFCAELCKNLSRNPNFRTCFGNPSSFTRPTQTSQGQLHLTTNEKPSQITVSKLVICAGPWSSILCSTLELPKLHLLNLPGHSLLIRPTPGSPIPAEAVFAGINGAEGGVHAATSGLARDLMAEEIAQGFTKAPELFTRTSGVIYVAGENSVPSTVAQEVGIMASPQDGPNKLPANVDDVEKLKDDKLVARLKTAAALVSARLNEEKGATIEKQQFCYRPVSSDGEPQIGALTDDVFVATGHGPWGISLAPGTGLVIAELLLGAKKLSADISHLSPHRFDKG</sequence>
<dbReference type="OrthoDB" id="498204at2759"/>
<protein>
    <submittedName>
        <fullName evidence="2">BQ2448_4184 protein</fullName>
    </submittedName>
</protein>
<dbReference type="AlphaFoldDB" id="A0A238FHD3"/>
<dbReference type="GO" id="GO:0042147">
    <property type="term" value="P:retrograde transport, endosome to Golgi"/>
    <property type="evidence" value="ECO:0007669"/>
    <property type="project" value="TreeGrafter"/>
</dbReference>
<dbReference type="Gene3D" id="3.50.50.60">
    <property type="entry name" value="FAD/NAD(P)-binding domain"/>
    <property type="match status" value="1"/>
</dbReference>
<dbReference type="Pfam" id="PF01266">
    <property type="entry name" value="DAO"/>
    <property type="match status" value="1"/>
</dbReference>
<evidence type="ECO:0000313" key="2">
    <source>
        <dbReference type="EMBL" id="SCV72647.1"/>
    </source>
</evidence>
<dbReference type="GO" id="GO:0005829">
    <property type="term" value="C:cytosol"/>
    <property type="evidence" value="ECO:0007669"/>
    <property type="project" value="GOC"/>
</dbReference>
<evidence type="ECO:0000259" key="1">
    <source>
        <dbReference type="Pfam" id="PF01266"/>
    </source>
</evidence>